<proteinExistence type="predicted"/>
<feature type="transmembrane region" description="Helical" evidence="1">
    <location>
        <begin position="6"/>
        <end position="26"/>
    </location>
</feature>
<keyword evidence="3" id="KW-1185">Reference proteome</keyword>
<dbReference type="EMBL" id="FWXR01000009">
    <property type="protein sequence ID" value="SMC81546.1"/>
    <property type="molecule type" value="Genomic_DNA"/>
</dbReference>
<keyword evidence="1" id="KW-1133">Transmembrane helix</keyword>
<accession>A0A1W2C8X1</accession>
<feature type="transmembrane region" description="Helical" evidence="1">
    <location>
        <begin position="47"/>
        <end position="66"/>
    </location>
</feature>
<keyword evidence="1" id="KW-0472">Membrane</keyword>
<sequence length="130" mass="13883">MGMSAVSPIAILLAALVAFIFSFVWHRLFEKSWMTAAGYRGRPALKAGPLVVVFVAFVVMAGMLSGLNAHIGDDLQSALINAVLAWAGFVLAAIVVDHSFEARSRKLTLINGIHWLGAFLLMGFVLAIVG</sequence>
<evidence type="ECO:0000313" key="2">
    <source>
        <dbReference type="EMBL" id="SMC81546.1"/>
    </source>
</evidence>
<feature type="transmembrane region" description="Helical" evidence="1">
    <location>
        <begin position="108"/>
        <end position="129"/>
    </location>
</feature>
<dbReference type="InterPro" id="IPR013879">
    <property type="entry name" value="DUF1761"/>
</dbReference>
<gene>
    <name evidence="2" type="ORF">SAMN06297251_10922</name>
</gene>
<organism evidence="2 3">
    <name type="scientific">Fulvimarina manganoxydans</name>
    <dbReference type="NCBI Taxonomy" id="937218"/>
    <lineage>
        <taxon>Bacteria</taxon>
        <taxon>Pseudomonadati</taxon>
        <taxon>Pseudomonadota</taxon>
        <taxon>Alphaproteobacteria</taxon>
        <taxon>Hyphomicrobiales</taxon>
        <taxon>Aurantimonadaceae</taxon>
        <taxon>Fulvimarina</taxon>
    </lineage>
</organism>
<protein>
    <recommendedName>
        <fullName evidence="4">DUF1761 domain-containing protein</fullName>
    </recommendedName>
</protein>
<reference evidence="2 3" key="1">
    <citation type="submission" date="2017-04" db="EMBL/GenBank/DDBJ databases">
        <authorList>
            <person name="Afonso C.L."/>
            <person name="Miller P.J."/>
            <person name="Scott M.A."/>
            <person name="Spackman E."/>
            <person name="Goraichik I."/>
            <person name="Dimitrov K.M."/>
            <person name="Suarez D.L."/>
            <person name="Swayne D.E."/>
        </authorList>
    </citation>
    <scope>NUCLEOTIDE SEQUENCE [LARGE SCALE GENOMIC DNA]</scope>
    <source>
        <strain evidence="2 3">CGMCC 1.10972</strain>
    </source>
</reference>
<dbReference type="Proteomes" id="UP000192656">
    <property type="component" value="Unassembled WGS sequence"/>
</dbReference>
<keyword evidence="1" id="KW-0812">Transmembrane</keyword>
<dbReference type="Pfam" id="PF08570">
    <property type="entry name" value="DUF1761"/>
    <property type="match status" value="1"/>
</dbReference>
<dbReference type="STRING" id="937218.SAMN06297251_10922"/>
<name>A0A1W2C8X1_9HYPH</name>
<evidence type="ECO:0000256" key="1">
    <source>
        <dbReference type="SAM" id="Phobius"/>
    </source>
</evidence>
<evidence type="ECO:0000313" key="3">
    <source>
        <dbReference type="Proteomes" id="UP000192656"/>
    </source>
</evidence>
<feature type="transmembrane region" description="Helical" evidence="1">
    <location>
        <begin position="78"/>
        <end position="96"/>
    </location>
</feature>
<dbReference type="OrthoDB" id="344736at2"/>
<dbReference type="AlphaFoldDB" id="A0A1W2C8X1"/>
<evidence type="ECO:0008006" key="4">
    <source>
        <dbReference type="Google" id="ProtNLM"/>
    </source>
</evidence>